<dbReference type="Proteomes" id="UP001066276">
    <property type="component" value="Chromosome 9"/>
</dbReference>
<dbReference type="AlphaFoldDB" id="A0AAV7N1Y5"/>
<name>A0AAV7N1Y5_PLEWA</name>
<evidence type="ECO:0000313" key="2">
    <source>
        <dbReference type="Proteomes" id="UP001066276"/>
    </source>
</evidence>
<reference evidence="1" key="1">
    <citation type="journal article" date="2022" name="bioRxiv">
        <title>Sequencing and chromosome-scale assembly of the giantPleurodeles waltlgenome.</title>
        <authorList>
            <person name="Brown T."/>
            <person name="Elewa A."/>
            <person name="Iarovenko S."/>
            <person name="Subramanian E."/>
            <person name="Araus A.J."/>
            <person name="Petzold A."/>
            <person name="Susuki M."/>
            <person name="Suzuki K.-i.T."/>
            <person name="Hayashi T."/>
            <person name="Toyoda A."/>
            <person name="Oliveira C."/>
            <person name="Osipova E."/>
            <person name="Leigh N.D."/>
            <person name="Simon A."/>
            <person name="Yun M.H."/>
        </authorList>
    </citation>
    <scope>NUCLEOTIDE SEQUENCE</scope>
    <source>
        <strain evidence="1">20211129_DDA</strain>
        <tissue evidence="1">Liver</tissue>
    </source>
</reference>
<proteinExistence type="predicted"/>
<sequence>MLQALMLGGLRQTADEARSPRCHGCFVGTSRQGADKVTRRSEVRHKALGVLGALGAAGAAEGDLAP</sequence>
<protein>
    <submittedName>
        <fullName evidence="1">Uncharacterized protein</fullName>
    </submittedName>
</protein>
<comment type="caution">
    <text evidence="1">The sequence shown here is derived from an EMBL/GenBank/DDBJ whole genome shotgun (WGS) entry which is preliminary data.</text>
</comment>
<dbReference type="EMBL" id="JANPWB010000013">
    <property type="protein sequence ID" value="KAJ1110046.1"/>
    <property type="molecule type" value="Genomic_DNA"/>
</dbReference>
<organism evidence="1 2">
    <name type="scientific">Pleurodeles waltl</name>
    <name type="common">Iberian ribbed newt</name>
    <dbReference type="NCBI Taxonomy" id="8319"/>
    <lineage>
        <taxon>Eukaryota</taxon>
        <taxon>Metazoa</taxon>
        <taxon>Chordata</taxon>
        <taxon>Craniata</taxon>
        <taxon>Vertebrata</taxon>
        <taxon>Euteleostomi</taxon>
        <taxon>Amphibia</taxon>
        <taxon>Batrachia</taxon>
        <taxon>Caudata</taxon>
        <taxon>Salamandroidea</taxon>
        <taxon>Salamandridae</taxon>
        <taxon>Pleurodelinae</taxon>
        <taxon>Pleurodeles</taxon>
    </lineage>
</organism>
<gene>
    <name evidence="1" type="ORF">NDU88_007401</name>
</gene>
<accession>A0AAV7N1Y5</accession>
<keyword evidence="2" id="KW-1185">Reference proteome</keyword>
<evidence type="ECO:0000313" key="1">
    <source>
        <dbReference type="EMBL" id="KAJ1110046.1"/>
    </source>
</evidence>